<evidence type="ECO:0000259" key="1">
    <source>
        <dbReference type="SMART" id="SM00866"/>
    </source>
</evidence>
<sequence>MQGSRLELLRSFTETARSHGKKPGSVLLSAETKAPPAPVALLLELGDGEAAMLLHRLRTLDDVPVMISLDWVPVELAPDLLTLNWNSENRSLYGELTTRYGIVPAQGQTMLSARLATPDECQLLALSAPAALLMVEQVAYSALGRPINVTYSAQNPSLYPLRLEQAPRS</sequence>
<dbReference type="RefSeq" id="WP_282219527.1">
    <property type="nucleotide sequence ID" value="NZ_CP118246.1"/>
</dbReference>
<feature type="domain" description="UbiC transcription regulator-associated" evidence="1">
    <location>
        <begin position="18"/>
        <end position="160"/>
    </location>
</feature>
<dbReference type="Proteomes" id="UP001220530">
    <property type="component" value="Chromosome"/>
</dbReference>
<dbReference type="PANTHER" id="PTHR44846">
    <property type="entry name" value="MANNOSYL-D-GLYCERATE TRANSPORT/METABOLISM SYSTEM REPRESSOR MNGR-RELATED"/>
    <property type="match status" value="1"/>
</dbReference>
<proteinExistence type="predicted"/>
<accession>A0ABY7YP75</accession>
<name>A0ABY7YP75_9HYPH</name>
<dbReference type="PANTHER" id="PTHR44846:SF1">
    <property type="entry name" value="MANNOSYL-D-GLYCERATE TRANSPORT_METABOLISM SYSTEM REPRESSOR MNGR-RELATED"/>
    <property type="match status" value="1"/>
</dbReference>
<evidence type="ECO:0000313" key="3">
    <source>
        <dbReference type="Proteomes" id="UP001220530"/>
    </source>
</evidence>
<dbReference type="Gene3D" id="3.40.1410.10">
    <property type="entry name" value="Chorismate lyase-like"/>
    <property type="match status" value="1"/>
</dbReference>
<dbReference type="InterPro" id="IPR050679">
    <property type="entry name" value="Bact_HTH_transcr_reg"/>
</dbReference>
<dbReference type="InterPro" id="IPR011663">
    <property type="entry name" value="UTRA"/>
</dbReference>
<dbReference type="SMART" id="SM00866">
    <property type="entry name" value="UTRA"/>
    <property type="match status" value="1"/>
</dbReference>
<protein>
    <submittedName>
        <fullName evidence="2">GntR family transcriptional regulator</fullName>
    </submittedName>
</protein>
<reference evidence="2 3" key="1">
    <citation type="submission" date="2023-02" db="EMBL/GenBank/DDBJ databases">
        <title>Devosia algicola sp. nov., isolated from the phycosphere of marine algae.</title>
        <authorList>
            <person name="Kim J.M."/>
            <person name="Lee J.K."/>
            <person name="Choi B.J."/>
            <person name="Bayburt H."/>
            <person name="Jeon C.O."/>
        </authorList>
    </citation>
    <scope>NUCLEOTIDE SEQUENCE [LARGE SCALE GENOMIC DNA]</scope>
    <source>
        <strain evidence="2 3">G20-9</strain>
    </source>
</reference>
<evidence type="ECO:0000313" key="2">
    <source>
        <dbReference type="EMBL" id="WDR03125.1"/>
    </source>
</evidence>
<organism evidence="2 3">
    <name type="scientific">Devosia algicola</name>
    <dbReference type="NCBI Taxonomy" id="3026418"/>
    <lineage>
        <taxon>Bacteria</taxon>
        <taxon>Pseudomonadati</taxon>
        <taxon>Pseudomonadota</taxon>
        <taxon>Alphaproteobacteria</taxon>
        <taxon>Hyphomicrobiales</taxon>
        <taxon>Devosiaceae</taxon>
        <taxon>Devosia</taxon>
    </lineage>
</organism>
<dbReference type="InterPro" id="IPR028978">
    <property type="entry name" value="Chorismate_lyase_/UTRA_dom_sf"/>
</dbReference>
<keyword evidence="3" id="KW-1185">Reference proteome</keyword>
<dbReference type="Pfam" id="PF07702">
    <property type="entry name" value="UTRA"/>
    <property type="match status" value="1"/>
</dbReference>
<gene>
    <name evidence="2" type="ORF">PSQ19_02710</name>
</gene>
<dbReference type="SUPFAM" id="SSF64288">
    <property type="entry name" value="Chorismate lyase-like"/>
    <property type="match status" value="1"/>
</dbReference>
<dbReference type="EMBL" id="CP118246">
    <property type="protein sequence ID" value="WDR03125.1"/>
    <property type="molecule type" value="Genomic_DNA"/>
</dbReference>